<sequence>MHPEQTPILSLHSPEVIWSRYATPLPCRHESFSVVPKRPRPSLAHIPRTRTT</sequence>
<dbReference type="Proteomes" id="UP000184300">
    <property type="component" value="Unassembled WGS sequence"/>
</dbReference>
<gene>
    <name evidence="1" type="ORF">ASPGLDRAFT_45925</name>
</gene>
<keyword evidence="2" id="KW-1185">Reference proteome</keyword>
<dbReference type="AlphaFoldDB" id="A0A1L9VM19"/>
<dbReference type="VEuPathDB" id="FungiDB:ASPGLDRAFT_45925"/>
<protein>
    <submittedName>
        <fullName evidence="1">Uncharacterized protein</fullName>
    </submittedName>
</protein>
<dbReference type="GeneID" id="34462605"/>
<evidence type="ECO:0000313" key="1">
    <source>
        <dbReference type="EMBL" id="OJJ84969.1"/>
    </source>
</evidence>
<evidence type="ECO:0000313" key="2">
    <source>
        <dbReference type="Proteomes" id="UP000184300"/>
    </source>
</evidence>
<proteinExistence type="predicted"/>
<dbReference type="EMBL" id="KV878895">
    <property type="protein sequence ID" value="OJJ84969.1"/>
    <property type="molecule type" value="Genomic_DNA"/>
</dbReference>
<accession>A0A1L9VM19</accession>
<reference evidence="2" key="1">
    <citation type="journal article" date="2017" name="Genome Biol.">
        <title>Comparative genomics reveals high biological diversity and specific adaptations in the industrially and medically important fungal genus Aspergillus.</title>
        <authorList>
            <person name="de Vries R.P."/>
            <person name="Riley R."/>
            <person name="Wiebenga A."/>
            <person name="Aguilar-Osorio G."/>
            <person name="Amillis S."/>
            <person name="Uchima C.A."/>
            <person name="Anderluh G."/>
            <person name="Asadollahi M."/>
            <person name="Askin M."/>
            <person name="Barry K."/>
            <person name="Battaglia E."/>
            <person name="Bayram O."/>
            <person name="Benocci T."/>
            <person name="Braus-Stromeyer S.A."/>
            <person name="Caldana C."/>
            <person name="Canovas D."/>
            <person name="Cerqueira G.C."/>
            <person name="Chen F."/>
            <person name="Chen W."/>
            <person name="Choi C."/>
            <person name="Clum A."/>
            <person name="Dos Santos R.A."/>
            <person name="Damasio A.R."/>
            <person name="Diallinas G."/>
            <person name="Emri T."/>
            <person name="Fekete E."/>
            <person name="Flipphi M."/>
            <person name="Freyberg S."/>
            <person name="Gallo A."/>
            <person name="Gournas C."/>
            <person name="Habgood R."/>
            <person name="Hainaut M."/>
            <person name="Harispe M.L."/>
            <person name="Henrissat B."/>
            <person name="Hilden K.S."/>
            <person name="Hope R."/>
            <person name="Hossain A."/>
            <person name="Karabika E."/>
            <person name="Karaffa L."/>
            <person name="Karanyi Z."/>
            <person name="Krasevec N."/>
            <person name="Kuo A."/>
            <person name="Kusch H."/>
            <person name="LaButti K."/>
            <person name="Lagendijk E.L."/>
            <person name="Lapidus A."/>
            <person name="Levasseur A."/>
            <person name="Lindquist E."/>
            <person name="Lipzen A."/>
            <person name="Logrieco A.F."/>
            <person name="MacCabe A."/>
            <person name="Maekelae M.R."/>
            <person name="Malavazi I."/>
            <person name="Melin P."/>
            <person name="Meyer V."/>
            <person name="Mielnichuk N."/>
            <person name="Miskei M."/>
            <person name="Molnar A.P."/>
            <person name="Mule G."/>
            <person name="Ngan C.Y."/>
            <person name="Orejas M."/>
            <person name="Orosz E."/>
            <person name="Ouedraogo J.P."/>
            <person name="Overkamp K.M."/>
            <person name="Park H.-S."/>
            <person name="Perrone G."/>
            <person name="Piumi F."/>
            <person name="Punt P.J."/>
            <person name="Ram A.F."/>
            <person name="Ramon A."/>
            <person name="Rauscher S."/>
            <person name="Record E."/>
            <person name="Riano-Pachon D.M."/>
            <person name="Robert V."/>
            <person name="Roehrig J."/>
            <person name="Ruller R."/>
            <person name="Salamov A."/>
            <person name="Salih N.S."/>
            <person name="Samson R.A."/>
            <person name="Sandor E."/>
            <person name="Sanguinetti M."/>
            <person name="Schuetze T."/>
            <person name="Sepcic K."/>
            <person name="Shelest E."/>
            <person name="Sherlock G."/>
            <person name="Sophianopoulou V."/>
            <person name="Squina F.M."/>
            <person name="Sun H."/>
            <person name="Susca A."/>
            <person name="Todd R.B."/>
            <person name="Tsang A."/>
            <person name="Unkles S.E."/>
            <person name="van de Wiele N."/>
            <person name="van Rossen-Uffink D."/>
            <person name="Oliveira J.V."/>
            <person name="Vesth T.C."/>
            <person name="Visser J."/>
            <person name="Yu J.-H."/>
            <person name="Zhou M."/>
            <person name="Andersen M.R."/>
            <person name="Archer D.B."/>
            <person name="Baker S.E."/>
            <person name="Benoit I."/>
            <person name="Brakhage A.A."/>
            <person name="Braus G.H."/>
            <person name="Fischer R."/>
            <person name="Frisvad J.C."/>
            <person name="Goldman G.H."/>
            <person name="Houbraken J."/>
            <person name="Oakley B."/>
            <person name="Pocsi I."/>
            <person name="Scazzocchio C."/>
            <person name="Seiboth B."/>
            <person name="vanKuyk P.A."/>
            <person name="Wortman J."/>
            <person name="Dyer P.S."/>
            <person name="Grigoriev I.V."/>
        </authorList>
    </citation>
    <scope>NUCLEOTIDE SEQUENCE [LARGE SCALE GENOMIC DNA]</scope>
    <source>
        <strain evidence="2">CBS 516.65</strain>
    </source>
</reference>
<organism evidence="1 2">
    <name type="scientific">Aspergillus glaucus CBS 516.65</name>
    <dbReference type="NCBI Taxonomy" id="1160497"/>
    <lineage>
        <taxon>Eukaryota</taxon>
        <taxon>Fungi</taxon>
        <taxon>Dikarya</taxon>
        <taxon>Ascomycota</taxon>
        <taxon>Pezizomycotina</taxon>
        <taxon>Eurotiomycetes</taxon>
        <taxon>Eurotiomycetidae</taxon>
        <taxon>Eurotiales</taxon>
        <taxon>Aspergillaceae</taxon>
        <taxon>Aspergillus</taxon>
        <taxon>Aspergillus subgen. Aspergillus</taxon>
    </lineage>
</organism>
<dbReference type="RefSeq" id="XP_022401667.1">
    <property type="nucleotide sequence ID" value="XM_022546344.1"/>
</dbReference>
<name>A0A1L9VM19_ASPGL</name>